<dbReference type="AlphaFoldDB" id="A0A3S5B396"/>
<proteinExistence type="predicted"/>
<sequence>MHEREFTNTRDIAYNSGNNCVYRLLSSFCASILKDHPSRRPIIVHSAGKWPLPMHSTVAQSFRDLFTHRRVGIESKQTYGDLEYSWRAHVTEKWPSNGATSSK</sequence>
<name>A0A3S5B396_9PLAT</name>
<keyword evidence="2" id="KW-1185">Reference proteome</keyword>
<reference evidence="1" key="1">
    <citation type="submission" date="2018-11" db="EMBL/GenBank/DDBJ databases">
        <authorList>
            <consortium name="Pathogen Informatics"/>
        </authorList>
    </citation>
    <scope>NUCLEOTIDE SEQUENCE</scope>
</reference>
<protein>
    <submittedName>
        <fullName evidence="1">Uncharacterized protein</fullName>
    </submittedName>
</protein>
<gene>
    <name evidence="1" type="ORF">PXEA_LOCUS32642</name>
</gene>
<comment type="caution">
    <text evidence="1">The sequence shown here is derived from an EMBL/GenBank/DDBJ whole genome shotgun (WGS) entry which is preliminary data.</text>
</comment>
<accession>A0A3S5B396</accession>
<dbReference type="EMBL" id="CAAALY010260438">
    <property type="protein sequence ID" value="VEL39202.1"/>
    <property type="molecule type" value="Genomic_DNA"/>
</dbReference>
<evidence type="ECO:0000313" key="2">
    <source>
        <dbReference type="Proteomes" id="UP000784294"/>
    </source>
</evidence>
<organism evidence="1 2">
    <name type="scientific">Protopolystoma xenopodis</name>
    <dbReference type="NCBI Taxonomy" id="117903"/>
    <lineage>
        <taxon>Eukaryota</taxon>
        <taxon>Metazoa</taxon>
        <taxon>Spiralia</taxon>
        <taxon>Lophotrochozoa</taxon>
        <taxon>Platyhelminthes</taxon>
        <taxon>Monogenea</taxon>
        <taxon>Polyopisthocotylea</taxon>
        <taxon>Polystomatidea</taxon>
        <taxon>Polystomatidae</taxon>
        <taxon>Protopolystoma</taxon>
    </lineage>
</organism>
<evidence type="ECO:0000313" key="1">
    <source>
        <dbReference type="EMBL" id="VEL39202.1"/>
    </source>
</evidence>
<dbReference type="Proteomes" id="UP000784294">
    <property type="component" value="Unassembled WGS sequence"/>
</dbReference>